<dbReference type="STRING" id="47427.A0A2H3D0V2"/>
<dbReference type="EMBL" id="KZ293734">
    <property type="protein sequence ID" value="PBK81146.1"/>
    <property type="molecule type" value="Genomic_DNA"/>
</dbReference>
<feature type="region of interest" description="Disordered" evidence="1">
    <location>
        <begin position="1"/>
        <end position="25"/>
    </location>
</feature>
<gene>
    <name evidence="2" type="ORF">ARMGADRAFT_1091577</name>
</gene>
<accession>A0A2H3D0V2</accession>
<dbReference type="PRINTS" id="PR01217">
    <property type="entry name" value="PRICHEXTENSN"/>
</dbReference>
<sequence>MATHGEAPTFPQPQPPWKLPTPPRQSTPMDLSWTLYLLSTGKLTTIPEALFHVPLLDLFNHFMTELVEDPDWAVTPAGMDYTHYGYSYILKEEARHFACITFNMIHQEQTVEVPARYRRPSPDISSVATTPEPMADSPSVPPQRAQMPTTYAYTVPSYFYPQGYGPPGTQGLARLFAAASVDDSGTLNQPPTKPQPPSGPPGPATPPVNPMRWALPRYLPPPEPPDPPAPWVLNPNNLGPWAALKPNMVKEPDSFSGNSNDIARFFSQCDMYFSVYNQYFRYHPHKVIFCMSHFTKDAQTW</sequence>
<proteinExistence type="predicted"/>
<feature type="region of interest" description="Disordered" evidence="1">
    <location>
        <begin position="121"/>
        <end position="145"/>
    </location>
</feature>
<keyword evidence="3" id="KW-1185">Reference proteome</keyword>
<name>A0A2H3D0V2_ARMGA</name>
<evidence type="ECO:0000313" key="3">
    <source>
        <dbReference type="Proteomes" id="UP000217790"/>
    </source>
</evidence>
<feature type="compositionally biased region" description="Pro residues" evidence="1">
    <location>
        <begin position="191"/>
        <end position="209"/>
    </location>
</feature>
<protein>
    <submittedName>
        <fullName evidence="2">Uncharacterized protein</fullName>
    </submittedName>
</protein>
<feature type="region of interest" description="Disordered" evidence="1">
    <location>
        <begin position="183"/>
        <end position="220"/>
    </location>
</feature>
<organism evidence="2 3">
    <name type="scientific">Armillaria gallica</name>
    <name type="common">Bulbous honey fungus</name>
    <name type="synonym">Armillaria bulbosa</name>
    <dbReference type="NCBI Taxonomy" id="47427"/>
    <lineage>
        <taxon>Eukaryota</taxon>
        <taxon>Fungi</taxon>
        <taxon>Dikarya</taxon>
        <taxon>Basidiomycota</taxon>
        <taxon>Agaricomycotina</taxon>
        <taxon>Agaricomycetes</taxon>
        <taxon>Agaricomycetidae</taxon>
        <taxon>Agaricales</taxon>
        <taxon>Marasmiineae</taxon>
        <taxon>Physalacriaceae</taxon>
        <taxon>Armillaria</taxon>
    </lineage>
</organism>
<evidence type="ECO:0000313" key="2">
    <source>
        <dbReference type="EMBL" id="PBK81146.1"/>
    </source>
</evidence>
<evidence type="ECO:0000256" key="1">
    <source>
        <dbReference type="SAM" id="MobiDB-lite"/>
    </source>
</evidence>
<dbReference type="AlphaFoldDB" id="A0A2H3D0V2"/>
<reference evidence="3" key="1">
    <citation type="journal article" date="2017" name="Nat. Ecol. Evol.">
        <title>Genome expansion and lineage-specific genetic innovations in the forest pathogenic fungi Armillaria.</title>
        <authorList>
            <person name="Sipos G."/>
            <person name="Prasanna A.N."/>
            <person name="Walter M.C."/>
            <person name="O'Connor E."/>
            <person name="Balint B."/>
            <person name="Krizsan K."/>
            <person name="Kiss B."/>
            <person name="Hess J."/>
            <person name="Varga T."/>
            <person name="Slot J."/>
            <person name="Riley R."/>
            <person name="Boka B."/>
            <person name="Rigling D."/>
            <person name="Barry K."/>
            <person name="Lee J."/>
            <person name="Mihaltcheva S."/>
            <person name="LaButti K."/>
            <person name="Lipzen A."/>
            <person name="Waldron R."/>
            <person name="Moloney N.M."/>
            <person name="Sperisen C."/>
            <person name="Kredics L."/>
            <person name="Vagvoelgyi C."/>
            <person name="Patrignani A."/>
            <person name="Fitzpatrick D."/>
            <person name="Nagy I."/>
            <person name="Doyle S."/>
            <person name="Anderson J.B."/>
            <person name="Grigoriev I.V."/>
            <person name="Gueldener U."/>
            <person name="Muensterkoetter M."/>
            <person name="Nagy L.G."/>
        </authorList>
    </citation>
    <scope>NUCLEOTIDE SEQUENCE [LARGE SCALE GENOMIC DNA]</scope>
    <source>
        <strain evidence="3">Ar21-2</strain>
    </source>
</reference>
<dbReference type="InParanoid" id="A0A2H3D0V2"/>
<dbReference type="Proteomes" id="UP000217790">
    <property type="component" value="Unassembled WGS sequence"/>
</dbReference>
<feature type="compositionally biased region" description="Pro residues" evidence="1">
    <location>
        <begin position="10"/>
        <end position="25"/>
    </location>
</feature>